<accession>A0A141CL84</accession>
<feature type="transmembrane region" description="Helical" evidence="18">
    <location>
        <begin position="227"/>
        <end position="247"/>
    </location>
</feature>
<evidence type="ECO:0000256" key="12">
    <source>
        <dbReference type="ARBA" id="ARBA00023027"/>
    </source>
</evidence>
<evidence type="ECO:0000256" key="6">
    <source>
        <dbReference type="ARBA" id="ARBA00022660"/>
    </source>
</evidence>
<evidence type="ECO:0000256" key="17">
    <source>
        <dbReference type="ARBA" id="ARBA00049551"/>
    </source>
</evidence>
<dbReference type="GO" id="GO:0005743">
    <property type="term" value="C:mitochondrial inner membrane"/>
    <property type="evidence" value="ECO:0007669"/>
    <property type="project" value="UniProtKB-SubCell"/>
</dbReference>
<dbReference type="InterPro" id="IPR050175">
    <property type="entry name" value="Complex_I_Subunit_2"/>
</dbReference>
<evidence type="ECO:0000256" key="15">
    <source>
        <dbReference type="ARBA" id="ARBA00023136"/>
    </source>
</evidence>
<keyword evidence="6" id="KW-0679">Respiratory chain</keyword>
<keyword evidence="13" id="KW-0830">Ubiquinone</keyword>
<dbReference type="PANTHER" id="PTHR46552:SF1">
    <property type="entry name" value="NADH-UBIQUINONE OXIDOREDUCTASE CHAIN 2"/>
    <property type="match status" value="1"/>
</dbReference>
<evidence type="ECO:0000256" key="8">
    <source>
        <dbReference type="ARBA" id="ARBA00022792"/>
    </source>
</evidence>
<protein>
    <recommendedName>
        <fullName evidence="4">NADH-ubiquinone oxidoreductase chain 2</fullName>
        <ecNumber evidence="3">7.1.1.2</ecNumber>
    </recommendedName>
    <alternativeName>
        <fullName evidence="16">NADH dehydrogenase subunit 2</fullName>
    </alternativeName>
</protein>
<keyword evidence="8" id="KW-0999">Mitochondrion inner membrane</keyword>
<evidence type="ECO:0000256" key="11">
    <source>
        <dbReference type="ARBA" id="ARBA00022989"/>
    </source>
</evidence>
<keyword evidence="11 18" id="KW-1133">Transmembrane helix</keyword>
<comment type="subcellular location">
    <subcellularLocation>
        <location evidence="1">Mitochondrion inner membrane</location>
        <topology evidence="1">Multi-pass membrane protein</topology>
    </subcellularLocation>
</comment>
<keyword evidence="15 18" id="KW-0472">Membrane</keyword>
<dbReference type="AlphaFoldDB" id="A0A141CL84"/>
<reference evidence="19" key="1">
    <citation type="submission" date="2015-03" db="EMBL/GenBank/DDBJ databases">
        <title>Mitochondrial variation in chaetognaths.</title>
        <authorList>
            <person name="Marletaz F."/>
            <person name="Le Parco Y."/>
            <person name="Liu S."/>
            <person name="Peijnenburg K."/>
        </authorList>
    </citation>
    <scope>NUCLEOTIDE SEQUENCE</scope>
    <source>
        <strain evidence="19">SE-S3-33</strain>
    </source>
</reference>
<evidence type="ECO:0000256" key="16">
    <source>
        <dbReference type="ARBA" id="ARBA00031028"/>
    </source>
</evidence>
<evidence type="ECO:0000256" key="5">
    <source>
        <dbReference type="ARBA" id="ARBA00022448"/>
    </source>
</evidence>
<evidence type="ECO:0000256" key="18">
    <source>
        <dbReference type="SAM" id="Phobius"/>
    </source>
</evidence>
<evidence type="ECO:0000256" key="4">
    <source>
        <dbReference type="ARBA" id="ARBA00021008"/>
    </source>
</evidence>
<dbReference type="GO" id="GO:0008137">
    <property type="term" value="F:NADH dehydrogenase (ubiquinone) activity"/>
    <property type="evidence" value="ECO:0007669"/>
    <property type="project" value="UniProtKB-EC"/>
</dbReference>
<sequence>MYMGVMLGTLVVLSSATWPVAWIGLELNLLAFIAVSMFAFKAKKSAMTYFVCQGCGSLLVIIGGMLTNMCSVGYLFVVAGLVFKMGLLPLHFWVPVVVVVLCRFNLFMLLSWQKVAPLFLLLSVGFGTQQLVAVNAVGGAIMMWGCTTIPLLLIFSGMVQMGWILVTSGAFSVYYVMIYFVVLSAVIYYSTEGSTLLGWALLNAGGLPPFSGFIIKLKAVMSIKTPLVLLLIFSSGMALCSYVRLIVTMRTVGCSMPCFLLFSCGIGLV</sequence>
<feature type="transmembrane region" description="Helical" evidence="18">
    <location>
        <begin position="196"/>
        <end position="215"/>
    </location>
</feature>
<name>A0A141CL84_9BILA</name>
<comment type="similarity">
    <text evidence="2">Belongs to the complex I subunit 2 family.</text>
</comment>
<comment type="catalytic activity">
    <reaction evidence="17">
        <text>a ubiquinone + NADH + 5 H(+)(in) = a ubiquinol + NAD(+) + 4 H(+)(out)</text>
        <dbReference type="Rhea" id="RHEA:29091"/>
        <dbReference type="Rhea" id="RHEA-COMP:9565"/>
        <dbReference type="Rhea" id="RHEA-COMP:9566"/>
        <dbReference type="ChEBI" id="CHEBI:15378"/>
        <dbReference type="ChEBI" id="CHEBI:16389"/>
        <dbReference type="ChEBI" id="CHEBI:17976"/>
        <dbReference type="ChEBI" id="CHEBI:57540"/>
        <dbReference type="ChEBI" id="CHEBI:57945"/>
        <dbReference type="EC" id="7.1.1.2"/>
    </reaction>
</comment>
<proteinExistence type="inferred from homology"/>
<evidence type="ECO:0000256" key="14">
    <source>
        <dbReference type="ARBA" id="ARBA00023128"/>
    </source>
</evidence>
<evidence type="ECO:0000256" key="9">
    <source>
        <dbReference type="ARBA" id="ARBA00022967"/>
    </source>
</evidence>
<evidence type="ECO:0000313" key="19">
    <source>
        <dbReference type="EMBL" id="AKS04280.1"/>
    </source>
</evidence>
<dbReference type="EMBL" id="KP899777">
    <property type="protein sequence ID" value="AKS04280.1"/>
    <property type="molecule type" value="Genomic_DNA"/>
</dbReference>
<dbReference type="GO" id="GO:0006120">
    <property type="term" value="P:mitochondrial electron transport, NADH to ubiquinone"/>
    <property type="evidence" value="ECO:0007669"/>
    <property type="project" value="TreeGrafter"/>
</dbReference>
<evidence type="ECO:0000256" key="2">
    <source>
        <dbReference type="ARBA" id="ARBA00007012"/>
    </source>
</evidence>
<organism evidence="19">
    <name type="scientific">Parasagitta elegans</name>
    <dbReference type="NCBI Taxonomy" id="1562708"/>
    <lineage>
        <taxon>Eukaryota</taxon>
        <taxon>Metazoa</taxon>
        <taxon>Spiralia</taxon>
        <taxon>Gnathifera</taxon>
        <taxon>Chaetognatha</taxon>
        <taxon>Sagittoidea</taxon>
        <taxon>Aphragmophora</taxon>
        <taxon>Ctenodontina</taxon>
        <taxon>Sagittidae</taxon>
        <taxon>Parasagitta</taxon>
    </lineage>
</organism>
<keyword evidence="9" id="KW-1278">Translocase</keyword>
<geneLocation type="mitochondrion" evidence="19"/>
<keyword evidence="14 19" id="KW-0496">Mitochondrion</keyword>
<evidence type="ECO:0000256" key="1">
    <source>
        <dbReference type="ARBA" id="ARBA00004448"/>
    </source>
</evidence>
<gene>
    <name evidence="19" type="primary">NADH2</name>
</gene>
<dbReference type="PANTHER" id="PTHR46552">
    <property type="entry name" value="NADH-UBIQUINONE OXIDOREDUCTASE CHAIN 2"/>
    <property type="match status" value="1"/>
</dbReference>
<evidence type="ECO:0000256" key="3">
    <source>
        <dbReference type="ARBA" id="ARBA00012944"/>
    </source>
</evidence>
<feature type="transmembrane region" description="Helical" evidence="18">
    <location>
        <begin position="132"/>
        <end position="155"/>
    </location>
</feature>
<keyword evidence="5" id="KW-0813">Transport</keyword>
<dbReference type="EC" id="7.1.1.2" evidence="3"/>
<evidence type="ECO:0000256" key="7">
    <source>
        <dbReference type="ARBA" id="ARBA00022692"/>
    </source>
</evidence>
<evidence type="ECO:0000256" key="10">
    <source>
        <dbReference type="ARBA" id="ARBA00022982"/>
    </source>
</evidence>
<keyword evidence="12" id="KW-0520">NAD</keyword>
<keyword evidence="10" id="KW-0249">Electron transport</keyword>
<keyword evidence="7 18" id="KW-0812">Transmembrane</keyword>
<evidence type="ECO:0000256" key="13">
    <source>
        <dbReference type="ARBA" id="ARBA00023075"/>
    </source>
</evidence>
<feature type="transmembrane region" description="Helical" evidence="18">
    <location>
        <begin position="20"/>
        <end position="40"/>
    </location>
</feature>
<feature type="transmembrane region" description="Helical" evidence="18">
    <location>
        <begin position="162"/>
        <end position="190"/>
    </location>
</feature>